<feature type="domain" description="AB hydrolase-1" evidence="1">
    <location>
        <begin position="21"/>
        <end position="99"/>
    </location>
</feature>
<dbReference type="AlphaFoldDB" id="A0A0R2JWT8"/>
<dbReference type="PANTHER" id="PTHR43798:SF33">
    <property type="entry name" value="HYDROLASE, PUTATIVE (AFU_ORTHOLOGUE AFUA_2G14860)-RELATED"/>
    <property type="match status" value="1"/>
</dbReference>
<dbReference type="RefSeq" id="WP_225354794.1">
    <property type="nucleotide sequence ID" value="NZ_FUXS01000010.1"/>
</dbReference>
<dbReference type="EMBL" id="JQBT01000020">
    <property type="protein sequence ID" value="KRN79685.1"/>
    <property type="molecule type" value="Genomic_DNA"/>
</dbReference>
<evidence type="ECO:0000259" key="1">
    <source>
        <dbReference type="Pfam" id="PF00561"/>
    </source>
</evidence>
<keyword evidence="3" id="KW-1185">Reference proteome</keyword>
<dbReference type="GeneID" id="67802621"/>
<evidence type="ECO:0000313" key="3">
    <source>
        <dbReference type="Proteomes" id="UP000051565"/>
    </source>
</evidence>
<dbReference type="Proteomes" id="UP000051565">
    <property type="component" value="Unassembled WGS sequence"/>
</dbReference>
<dbReference type="InterPro" id="IPR050266">
    <property type="entry name" value="AB_hydrolase_sf"/>
</dbReference>
<dbReference type="InterPro" id="IPR000073">
    <property type="entry name" value="AB_hydrolase_1"/>
</dbReference>
<dbReference type="InterPro" id="IPR029058">
    <property type="entry name" value="AB_hydrolase_fold"/>
</dbReference>
<comment type="caution">
    <text evidence="2">The sequence shown here is derived from an EMBL/GenBank/DDBJ whole genome shotgun (WGS) entry which is preliminary data.</text>
</comment>
<organism evidence="2 3">
    <name type="scientific">Fructilactobacillus lindneri DSM 20690 = JCM 11027</name>
    <dbReference type="NCBI Taxonomy" id="1122148"/>
    <lineage>
        <taxon>Bacteria</taxon>
        <taxon>Bacillati</taxon>
        <taxon>Bacillota</taxon>
        <taxon>Bacilli</taxon>
        <taxon>Lactobacillales</taxon>
        <taxon>Lactobacillaceae</taxon>
        <taxon>Fructilactobacillus</taxon>
    </lineage>
</organism>
<evidence type="ECO:0000313" key="2">
    <source>
        <dbReference type="EMBL" id="KRN79685.1"/>
    </source>
</evidence>
<accession>A0A0R2JWT8</accession>
<dbReference type="PANTHER" id="PTHR43798">
    <property type="entry name" value="MONOACYLGLYCEROL LIPASE"/>
    <property type="match status" value="1"/>
</dbReference>
<proteinExistence type="predicted"/>
<reference evidence="2 3" key="1">
    <citation type="journal article" date="2015" name="Genome Announc.">
        <title>Expanding the biotechnology potential of lactobacilli through comparative genomics of 213 strains and associated genera.</title>
        <authorList>
            <person name="Sun Z."/>
            <person name="Harris H.M."/>
            <person name="McCann A."/>
            <person name="Guo C."/>
            <person name="Argimon S."/>
            <person name="Zhang W."/>
            <person name="Yang X."/>
            <person name="Jeffery I.B."/>
            <person name="Cooney J.C."/>
            <person name="Kagawa T.F."/>
            <person name="Liu W."/>
            <person name="Song Y."/>
            <person name="Salvetti E."/>
            <person name="Wrobel A."/>
            <person name="Rasinkangas P."/>
            <person name="Parkhill J."/>
            <person name="Rea M.C."/>
            <person name="O'Sullivan O."/>
            <person name="Ritari J."/>
            <person name="Douillard F.P."/>
            <person name="Paul Ross R."/>
            <person name="Yang R."/>
            <person name="Briner A.E."/>
            <person name="Felis G.E."/>
            <person name="de Vos W.M."/>
            <person name="Barrangou R."/>
            <person name="Klaenhammer T.R."/>
            <person name="Caufield P.W."/>
            <person name="Cui Y."/>
            <person name="Zhang H."/>
            <person name="O'Toole P.W."/>
        </authorList>
    </citation>
    <scope>NUCLEOTIDE SEQUENCE [LARGE SCALE GENOMIC DNA]</scope>
    <source>
        <strain evidence="2 3">DSM 20690</strain>
    </source>
</reference>
<dbReference type="Gene3D" id="3.40.50.1820">
    <property type="entry name" value="alpha/beta hydrolase"/>
    <property type="match status" value="1"/>
</dbReference>
<protein>
    <recommendedName>
        <fullName evidence="1">AB hydrolase-1 domain-containing protein</fullName>
    </recommendedName>
</protein>
<dbReference type="Pfam" id="PF00561">
    <property type="entry name" value="Abhydrolase_1"/>
    <property type="match status" value="1"/>
</dbReference>
<gene>
    <name evidence="2" type="ORF">IV52_GL000222</name>
</gene>
<sequence length="119" mass="13260">MRINDYDYQVEIVGQGNPTWVFLHGFLGSKADFAKIVPCGTKIYITAYGFAKNDKNLPENNFTVAHQVHDLVALLTALQINSINLVGYSMGGSFSTFLCNSATTVSETIIFRKWNCRNC</sequence>
<dbReference type="GO" id="GO:0016020">
    <property type="term" value="C:membrane"/>
    <property type="evidence" value="ECO:0007669"/>
    <property type="project" value="TreeGrafter"/>
</dbReference>
<dbReference type="PATRIC" id="fig|1122148.6.peg.233"/>
<name>A0A0R2JWT8_9LACO</name>
<dbReference type="SUPFAM" id="SSF53474">
    <property type="entry name" value="alpha/beta-Hydrolases"/>
    <property type="match status" value="1"/>
</dbReference>